<keyword evidence="6" id="KW-1185">Reference proteome</keyword>
<evidence type="ECO:0000256" key="4">
    <source>
        <dbReference type="SAM" id="MobiDB-lite"/>
    </source>
</evidence>
<dbReference type="GO" id="GO:0003743">
    <property type="term" value="F:translation initiation factor activity"/>
    <property type="evidence" value="ECO:0007669"/>
    <property type="project" value="UniProtKB-KW"/>
</dbReference>
<evidence type="ECO:0000256" key="1">
    <source>
        <dbReference type="ARBA" id="ARBA00005439"/>
    </source>
</evidence>
<dbReference type="GO" id="GO:0005739">
    <property type="term" value="C:mitochondrion"/>
    <property type="evidence" value="ECO:0007669"/>
    <property type="project" value="TreeGrafter"/>
</dbReference>
<sequence length="300" mass="32462">MKASKCLFNSAIALRKVFINNAVALEGPGQLQLQRLLLPSITIPLQPPSSSSSSRRPFSTYRAAQNRHYGPRPGTAPPVADRVLRDHDIVFPWVQLRQDDGKLTEPQKTSAVLKKINMARQTLVLLAVPRTDPSYKGPQYPICRVADRKAEVEAQAEKEAIKKKAPKIVTKELELNWAMAPHDLRTKTTQLKKFLTKGYHVKVTMLNLKKRNKRRASADEAKEALRVLLAAVAEVPGAKETKAREGDVGGTLLLDLHAPTGSAAGAATEAGTTEASTTEAPAGQAAATNSAAEKPGVSEE</sequence>
<evidence type="ECO:0008006" key="7">
    <source>
        <dbReference type="Google" id="ProtNLM"/>
    </source>
</evidence>
<protein>
    <recommendedName>
        <fullName evidence="7">Translation initiation factor 3 N-terminal domain-containing protein</fullName>
    </recommendedName>
</protein>
<dbReference type="PANTHER" id="PTHR10938:SF0">
    <property type="entry name" value="TRANSLATION INITIATION FACTOR IF-3, MITOCHONDRIAL"/>
    <property type="match status" value="1"/>
</dbReference>
<feature type="compositionally biased region" description="Low complexity" evidence="4">
    <location>
        <begin position="263"/>
        <end position="283"/>
    </location>
</feature>
<dbReference type="InterPro" id="IPR036788">
    <property type="entry name" value="T_IF-3_C_sf"/>
</dbReference>
<dbReference type="Proteomes" id="UP001302745">
    <property type="component" value="Unassembled WGS sequence"/>
</dbReference>
<evidence type="ECO:0000256" key="2">
    <source>
        <dbReference type="ARBA" id="ARBA00022540"/>
    </source>
</evidence>
<dbReference type="GO" id="GO:0032790">
    <property type="term" value="P:ribosome disassembly"/>
    <property type="evidence" value="ECO:0007669"/>
    <property type="project" value="TreeGrafter"/>
</dbReference>
<dbReference type="Gene3D" id="3.30.110.10">
    <property type="entry name" value="Translation initiation factor 3 (IF-3), C-terminal domain"/>
    <property type="match status" value="1"/>
</dbReference>
<reference evidence="5" key="1">
    <citation type="journal article" date="2023" name="Mol. Phylogenet. Evol.">
        <title>Genome-scale phylogeny and comparative genomics of the fungal order Sordariales.</title>
        <authorList>
            <person name="Hensen N."/>
            <person name="Bonometti L."/>
            <person name="Westerberg I."/>
            <person name="Brannstrom I.O."/>
            <person name="Guillou S."/>
            <person name="Cros-Aarteil S."/>
            <person name="Calhoun S."/>
            <person name="Haridas S."/>
            <person name="Kuo A."/>
            <person name="Mondo S."/>
            <person name="Pangilinan J."/>
            <person name="Riley R."/>
            <person name="LaButti K."/>
            <person name="Andreopoulos B."/>
            <person name="Lipzen A."/>
            <person name="Chen C."/>
            <person name="Yan M."/>
            <person name="Daum C."/>
            <person name="Ng V."/>
            <person name="Clum A."/>
            <person name="Steindorff A."/>
            <person name="Ohm R.A."/>
            <person name="Martin F."/>
            <person name="Silar P."/>
            <person name="Natvig D.O."/>
            <person name="Lalanne C."/>
            <person name="Gautier V."/>
            <person name="Ament-Velasquez S.L."/>
            <person name="Kruys A."/>
            <person name="Hutchinson M.I."/>
            <person name="Powell A.J."/>
            <person name="Barry K."/>
            <person name="Miller A.N."/>
            <person name="Grigoriev I.V."/>
            <person name="Debuchy R."/>
            <person name="Gladieux P."/>
            <person name="Hiltunen Thoren M."/>
            <person name="Johannesson H."/>
        </authorList>
    </citation>
    <scope>NUCLEOTIDE SEQUENCE</scope>
    <source>
        <strain evidence="5">CBS 538.74</strain>
    </source>
</reference>
<dbReference type="SUPFAM" id="SSF55200">
    <property type="entry name" value="Translation initiation factor IF3, C-terminal domain"/>
    <property type="match status" value="1"/>
</dbReference>
<feature type="compositionally biased region" description="Low complexity" evidence="4">
    <location>
        <begin position="45"/>
        <end position="60"/>
    </location>
</feature>
<comment type="caution">
    <text evidence="5">The sequence shown here is derived from an EMBL/GenBank/DDBJ whole genome shotgun (WGS) entry which is preliminary data.</text>
</comment>
<dbReference type="AlphaFoldDB" id="A0AAN6ZXS7"/>
<reference evidence="5" key="2">
    <citation type="submission" date="2023-05" db="EMBL/GenBank/DDBJ databases">
        <authorList>
            <consortium name="Lawrence Berkeley National Laboratory"/>
            <person name="Steindorff A."/>
            <person name="Hensen N."/>
            <person name="Bonometti L."/>
            <person name="Westerberg I."/>
            <person name="Brannstrom I.O."/>
            <person name="Guillou S."/>
            <person name="Cros-Aarteil S."/>
            <person name="Calhoun S."/>
            <person name="Haridas S."/>
            <person name="Kuo A."/>
            <person name="Mondo S."/>
            <person name="Pangilinan J."/>
            <person name="Riley R."/>
            <person name="Labutti K."/>
            <person name="Andreopoulos B."/>
            <person name="Lipzen A."/>
            <person name="Chen C."/>
            <person name="Yanf M."/>
            <person name="Daum C."/>
            <person name="Ng V."/>
            <person name="Clum A."/>
            <person name="Ohm R."/>
            <person name="Martin F."/>
            <person name="Silar P."/>
            <person name="Natvig D."/>
            <person name="Lalanne C."/>
            <person name="Gautier V."/>
            <person name="Ament-Velasquez S.L."/>
            <person name="Kruys A."/>
            <person name="Hutchinson M.I."/>
            <person name="Powell A.J."/>
            <person name="Barry K."/>
            <person name="Miller A.N."/>
            <person name="Grigoriev I.V."/>
            <person name="Debuchy R."/>
            <person name="Gladieux P."/>
            <person name="Thoren M.H."/>
            <person name="Johannesson H."/>
        </authorList>
    </citation>
    <scope>NUCLEOTIDE SEQUENCE</scope>
    <source>
        <strain evidence="5">CBS 538.74</strain>
    </source>
</reference>
<dbReference type="GO" id="GO:0070124">
    <property type="term" value="P:mitochondrial translational initiation"/>
    <property type="evidence" value="ECO:0007669"/>
    <property type="project" value="TreeGrafter"/>
</dbReference>
<dbReference type="EMBL" id="MU856877">
    <property type="protein sequence ID" value="KAK4155930.1"/>
    <property type="molecule type" value="Genomic_DNA"/>
</dbReference>
<evidence type="ECO:0000313" key="5">
    <source>
        <dbReference type="EMBL" id="KAK4155930.1"/>
    </source>
</evidence>
<feature type="region of interest" description="Disordered" evidence="4">
    <location>
        <begin position="263"/>
        <end position="300"/>
    </location>
</feature>
<proteinExistence type="inferred from homology"/>
<evidence type="ECO:0000256" key="3">
    <source>
        <dbReference type="ARBA" id="ARBA00022917"/>
    </source>
</evidence>
<dbReference type="InterPro" id="IPR001288">
    <property type="entry name" value="Translation_initiation_fac_3"/>
</dbReference>
<keyword evidence="3" id="KW-0648">Protein biosynthesis</keyword>
<feature type="region of interest" description="Disordered" evidence="4">
    <location>
        <begin position="45"/>
        <end position="78"/>
    </location>
</feature>
<keyword evidence="2" id="KW-0396">Initiation factor</keyword>
<evidence type="ECO:0000313" key="6">
    <source>
        <dbReference type="Proteomes" id="UP001302745"/>
    </source>
</evidence>
<gene>
    <name evidence="5" type="ORF">C8A00DRAFT_13071</name>
</gene>
<name>A0AAN6ZXS7_9PEZI</name>
<accession>A0AAN6ZXS7</accession>
<organism evidence="5 6">
    <name type="scientific">Chaetomidium leptoderma</name>
    <dbReference type="NCBI Taxonomy" id="669021"/>
    <lineage>
        <taxon>Eukaryota</taxon>
        <taxon>Fungi</taxon>
        <taxon>Dikarya</taxon>
        <taxon>Ascomycota</taxon>
        <taxon>Pezizomycotina</taxon>
        <taxon>Sordariomycetes</taxon>
        <taxon>Sordariomycetidae</taxon>
        <taxon>Sordariales</taxon>
        <taxon>Chaetomiaceae</taxon>
        <taxon>Chaetomidium</taxon>
    </lineage>
</organism>
<dbReference type="PANTHER" id="PTHR10938">
    <property type="entry name" value="TRANSLATION INITIATION FACTOR IF-3"/>
    <property type="match status" value="1"/>
</dbReference>
<comment type="similarity">
    <text evidence="1">Belongs to the IF-3 family.</text>
</comment>
<dbReference type="GO" id="GO:0043022">
    <property type="term" value="F:ribosome binding"/>
    <property type="evidence" value="ECO:0007669"/>
    <property type="project" value="TreeGrafter"/>
</dbReference>